<dbReference type="InterPro" id="IPR041695">
    <property type="entry name" value="GST_C_5"/>
</dbReference>
<evidence type="ECO:0000259" key="2">
    <source>
        <dbReference type="PROSITE" id="PS50405"/>
    </source>
</evidence>
<evidence type="ECO:0000259" key="1">
    <source>
        <dbReference type="PROSITE" id="PS50404"/>
    </source>
</evidence>
<dbReference type="VEuPathDB" id="FungiDB:MUCCIDRAFT_163042"/>
<dbReference type="EMBL" id="AMYB01000004">
    <property type="protein sequence ID" value="OAD03478.1"/>
    <property type="molecule type" value="Genomic_DNA"/>
</dbReference>
<evidence type="ECO:0000313" key="4">
    <source>
        <dbReference type="Proteomes" id="UP000077051"/>
    </source>
</evidence>
<comment type="caution">
    <text evidence="3">The sequence shown here is derived from an EMBL/GenBank/DDBJ whole genome shotgun (WGS) entry which is preliminary data.</text>
</comment>
<evidence type="ECO:0000313" key="3">
    <source>
        <dbReference type="EMBL" id="OAD03478.1"/>
    </source>
</evidence>
<dbReference type="PROSITE" id="PS51354">
    <property type="entry name" value="GLUTAREDOXIN_2"/>
    <property type="match status" value="1"/>
</dbReference>
<proteinExistence type="predicted"/>
<dbReference type="SFLD" id="SFLDG00358">
    <property type="entry name" value="Main_(cytGST)"/>
    <property type="match status" value="1"/>
</dbReference>
<accession>A0A168LFR9</accession>
<dbReference type="PANTHER" id="PTHR43968">
    <property type="match status" value="1"/>
</dbReference>
<dbReference type="Gene3D" id="3.40.30.10">
    <property type="entry name" value="Glutaredoxin"/>
    <property type="match status" value="1"/>
</dbReference>
<reference evidence="3 4" key="1">
    <citation type="submission" date="2015-06" db="EMBL/GenBank/DDBJ databases">
        <title>Expansion of signal transduction pathways in fungi by whole-genome duplication.</title>
        <authorList>
            <consortium name="DOE Joint Genome Institute"/>
            <person name="Corrochano L.M."/>
            <person name="Kuo A."/>
            <person name="Marcet-Houben M."/>
            <person name="Polaino S."/>
            <person name="Salamov A."/>
            <person name="Villalobos J.M."/>
            <person name="Alvarez M.I."/>
            <person name="Avalos J."/>
            <person name="Benito E.P."/>
            <person name="Benoit I."/>
            <person name="Burger G."/>
            <person name="Camino L.P."/>
            <person name="Canovas D."/>
            <person name="Cerda-Olmedo E."/>
            <person name="Cheng J.-F."/>
            <person name="Dominguez A."/>
            <person name="Elias M."/>
            <person name="Eslava A.P."/>
            <person name="Glaser F."/>
            <person name="Grimwood J."/>
            <person name="Gutierrez G."/>
            <person name="Heitman J."/>
            <person name="Henrissat B."/>
            <person name="Iturriaga E.A."/>
            <person name="Lang B.F."/>
            <person name="Lavin J.L."/>
            <person name="Lee S."/>
            <person name="Li W."/>
            <person name="Lindquist E."/>
            <person name="Lopez-Garcia S."/>
            <person name="Luque E.M."/>
            <person name="Marcos A.T."/>
            <person name="Martin J."/>
            <person name="Mccluskey K."/>
            <person name="Medina H.R."/>
            <person name="Miralles-Duran A."/>
            <person name="Miyazaki A."/>
            <person name="Munoz-Torres E."/>
            <person name="Oguiza J.A."/>
            <person name="Ohm R."/>
            <person name="Olmedo M."/>
            <person name="Orejas M."/>
            <person name="Ortiz-Castellanos L."/>
            <person name="Pisabarro A.G."/>
            <person name="Rodriguez-Romero J."/>
            <person name="Ruiz-Herrera J."/>
            <person name="Ruiz-Vazquez R."/>
            <person name="Sanz C."/>
            <person name="Schackwitz W."/>
            <person name="Schmutz J."/>
            <person name="Shahriari M."/>
            <person name="Shelest E."/>
            <person name="Silva-Franco F."/>
            <person name="Soanes D."/>
            <person name="Syed K."/>
            <person name="Tagua V.G."/>
            <person name="Talbot N.J."/>
            <person name="Thon M."/>
            <person name="De Vries R.P."/>
            <person name="Wiebenga A."/>
            <person name="Yadav J.S."/>
            <person name="Braun E.L."/>
            <person name="Baker S."/>
            <person name="Garre V."/>
            <person name="Horwitz B."/>
            <person name="Torres-Martinez S."/>
            <person name="Idnurm A."/>
            <person name="Herrera-Estrella A."/>
            <person name="Gabaldon T."/>
            <person name="Grigoriev I.V."/>
        </authorList>
    </citation>
    <scope>NUCLEOTIDE SEQUENCE [LARGE SCALE GENOMIC DNA]</scope>
    <source>
        <strain evidence="3 4">CBS 277.49</strain>
    </source>
</reference>
<organism evidence="3 4">
    <name type="scientific">Mucor lusitanicus CBS 277.49</name>
    <dbReference type="NCBI Taxonomy" id="747725"/>
    <lineage>
        <taxon>Eukaryota</taxon>
        <taxon>Fungi</taxon>
        <taxon>Fungi incertae sedis</taxon>
        <taxon>Mucoromycota</taxon>
        <taxon>Mucoromycotina</taxon>
        <taxon>Mucoromycetes</taxon>
        <taxon>Mucorales</taxon>
        <taxon>Mucorineae</taxon>
        <taxon>Mucoraceae</taxon>
        <taxon>Mucor</taxon>
    </lineage>
</organism>
<feature type="domain" description="GST N-terminal" evidence="1">
    <location>
        <begin position="9"/>
        <end position="88"/>
    </location>
</feature>
<feature type="domain" description="GST C-terminal" evidence="2">
    <location>
        <begin position="93"/>
        <end position="222"/>
    </location>
</feature>
<dbReference type="InterPro" id="IPR040079">
    <property type="entry name" value="Glutathione_S-Trfase"/>
</dbReference>
<dbReference type="Proteomes" id="UP000077051">
    <property type="component" value="Unassembled WGS sequence"/>
</dbReference>
<dbReference type="InterPro" id="IPR050983">
    <property type="entry name" value="GST_Omega/HSP26"/>
</dbReference>
<dbReference type="OrthoDB" id="202840at2759"/>
<dbReference type="Gene3D" id="1.20.1050.10">
    <property type="match status" value="1"/>
</dbReference>
<dbReference type="CDD" id="cd00299">
    <property type="entry name" value="GST_C_family"/>
    <property type="match status" value="1"/>
</dbReference>
<keyword evidence="4" id="KW-1185">Reference proteome</keyword>
<gene>
    <name evidence="3" type="ORF">MUCCIDRAFT_163042</name>
</gene>
<dbReference type="InterPro" id="IPR036282">
    <property type="entry name" value="Glutathione-S-Trfase_C_sf"/>
</dbReference>
<dbReference type="PANTHER" id="PTHR43968:SF6">
    <property type="entry name" value="GLUTATHIONE S-TRANSFERASE OMEGA"/>
    <property type="match status" value="1"/>
</dbReference>
<dbReference type="SFLD" id="SFLDS00019">
    <property type="entry name" value="Glutathione_Transferase_(cytos"/>
    <property type="match status" value="1"/>
</dbReference>
<dbReference type="Pfam" id="PF16865">
    <property type="entry name" value="GST_C_5"/>
    <property type="match status" value="1"/>
</dbReference>
<dbReference type="SUPFAM" id="SSF52833">
    <property type="entry name" value="Thioredoxin-like"/>
    <property type="match status" value="1"/>
</dbReference>
<dbReference type="PROSITE" id="PS50404">
    <property type="entry name" value="GST_NTER"/>
    <property type="match status" value="1"/>
</dbReference>
<dbReference type="InterPro" id="IPR010987">
    <property type="entry name" value="Glutathione-S-Trfase_C-like"/>
</dbReference>
<evidence type="ECO:0008006" key="5">
    <source>
        <dbReference type="Google" id="ProtNLM"/>
    </source>
</evidence>
<dbReference type="Pfam" id="PF13409">
    <property type="entry name" value="GST_N_2"/>
    <property type="match status" value="1"/>
</dbReference>
<sequence>MATNTDTSNKLTLYGAVYCPFVHRARVALAEADADYNYIIIDTKNKPEWYKDVYPETKIPALTDESGATVGESIVVAEYVCERFKEKNLVSQDVMKRATSRFAANFYNEKISGDYHKFLYNFAAEGAFETYEKELNTHLYRLNRLLLEQSSTGPYFLGEQFSFADTTIAPFVIRMLIFNRRFLDGYEFEAVKQSPRLARYFAALVNRPSVQTTFFGEDAYVAMVGTRFNIWKKGVNV</sequence>
<dbReference type="InterPro" id="IPR036249">
    <property type="entry name" value="Thioredoxin-like_sf"/>
</dbReference>
<dbReference type="SUPFAM" id="SSF47616">
    <property type="entry name" value="GST C-terminal domain-like"/>
    <property type="match status" value="1"/>
</dbReference>
<dbReference type="AlphaFoldDB" id="A0A168LFR9"/>
<dbReference type="STRING" id="747725.A0A168LFR9"/>
<dbReference type="GO" id="GO:0005737">
    <property type="term" value="C:cytoplasm"/>
    <property type="evidence" value="ECO:0007669"/>
    <property type="project" value="TreeGrafter"/>
</dbReference>
<protein>
    <recommendedName>
        <fullName evidence="5">GST N-terminal domain-containing protein</fullName>
    </recommendedName>
</protein>
<dbReference type="PROSITE" id="PS50405">
    <property type="entry name" value="GST_CTER"/>
    <property type="match status" value="1"/>
</dbReference>
<dbReference type="InterPro" id="IPR004045">
    <property type="entry name" value="Glutathione_S-Trfase_N"/>
</dbReference>
<name>A0A168LFR9_MUCCL</name>